<gene>
    <name evidence="11" type="ORF">DFR71_3797</name>
</gene>
<sequence>MPAQLTTRAQVNGYRFLLQRFEHALVRRDVRMLHDPMRVQFRSLMTGFVLAILVTAGCAVLAFLRPQGQVGDAKILLGSGSGAVYVVVDKTLHPVLNLASARLITQSDEAPTSVSDTKLTSMPRGPLLGIPGAPSALPGPRDRDSSAWTLCEDSIDGVRTTVLDGPPRLGSQVRAAAADEALLVTRDGATYLIYEGKRARVDMNSDAMVATLGLRGVRQRPVGTSLLNATVAVPDLAVPIVPGAGGPSRVRNGNFVVGTVLRVETVSGAQSYVVLADGVQKISEFTAELLRSSDSMGHTVIPLVAPDAIGGLPVLDVLPVGQFPAKTPTVVSTDTDPIACAAWSRTGEAQAARLNVLVGRALPLDAAAAPVATVSGDGARSVYLPTGTGEFVQATGIEPDSTRRDALFYVTDTGVRFGIPDTATATVLGLGKPKLVPWQFIGQLPAGPMLERSAALIARDIVRADGNVP</sequence>
<keyword evidence="5" id="KW-0547">Nucleotide-binding</keyword>
<dbReference type="InterPro" id="IPR042485">
    <property type="entry name" value="T7SS_EccB_R3"/>
</dbReference>
<evidence type="ECO:0000256" key="8">
    <source>
        <dbReference type="ARBA" id="ARBA00022989"/>
    </source>
</evidence>
<evidence type="ECO:0000256" key="10">
    <source>
        <dbReference type="SAM" id="Phobius"/>
    </source>
</evidence>
<dbReference type="Proteomes" id="UP000294856">
    <property type="component" value="Unassembled WGS sequence"/>
</dbReference>
<keyword evidence="12" id="KW-1185">Reference proteome</keyword>
<keyword evidence="4 10" id="KW-0812">Transmembrane</keyword>
<evidence type="ECO:0000256" key="4">
    <source>
        <dbReference type="ARBA" id="ARBA00022692"/>
    </source>
</evidence>
<dbReference type="AlphaFoldDB" id="A0A4R1FY25"/>
<evidence type="ECO:0000256" key="5">
    <source>
        <dbReference type="ARBA" id="ARBA00022741"/>
    </source>
</evidence>
<dbReference type="EMBL" id="SMFR01000002">
    <property type="protein sequence ID" value="TCJ97748.1"/>
    <property type="molecule type" value="Genomic_DNA"/>
</dbReference>
<dbReference type="Pfam" id="PF05108">
    <property type="entry name" value="T7SS_ESX1_EccB"/>
    <property type="match status" value="1"/>
</dbReference>
<keyword evidence="8 10" id="KW-1133">Transmembrane helix</keyword>
<dbReference type="GO" id="GO:0016787">
    <property type="term" value="F:hydrolase activity"/>
    <property type="evidence" value="ECO:0007669"/>
    <property type="project" value="UniProtKB-KW"/>
</dbReference>
<dbReference type="GO" id="GO:0005886">
    <property type="term" value="C:plasma membrane"/>
    <property type="evidence" value="ECO:0007669"/>
    <property type="project" value="UniProtKB-SubCell"/>
</dbReference>
<dbReference type="PANTHER" id="PTHR40765:SF2">
    <property type="entry name" value="ESX-2 SECRETION SYSTEM ATPASE ECCB2"/>
    <property type="match status" value="1"/>
</dbReference>
<keyword evidence="3" id="KW-1003">Cell membrane</keyword>
<proteinExistence type="inferred from homology"/>
<dbReference type="Gene3D" id="2.40.50.910">
    <property type="entry name" value="Type VII secretion system EccB, repeat 3 domain"/>
    <property type="match status" value="1"/>
</dbReference>
<evidence type="ECO:0000256" key="3">
    <source>
        <dbReference type="ARBA" id="ARBA00022475"/>
    </source>
</evidence>
<evidence type="ECO:0000256" key="9">
    <source>
        <dbReference type="ARBA" id="ARBA00023136"/>
    </source>
</evidence>
<dbReference type="RefSeq" id="WP_067447651.1">
    <property type="nucleotide sequence ID" value="NZ_SMFR01000002.1"/>
</dbReference>
<dbReference type="InterPro" id="IPR007795">
    <property type="entry name" value="T7SS_EccB"/>
</dbReference>
<comment type="similarity">
    <text evidence="2">Belongs to the EccB family.</text>
</comment>
<evidence type="ECO:0000256" key="7">
    <source>
        <dbReference type="ARBA" id="ARBA00022840"/>
    </source>
</evidence>
<dbReference type="GO" id="GO:0005524">
    <property type="term" value="F:ATP binding"/>
    <property type="evidence" value="ECO:0007669"/>
    <property type="project" value="UniProtKB-KW"/>
</dbReference>
<dbReference type="InterPro" id="IPR044857">
    <property type="entry name" value="T7SS_EccB_R1"/>
</dbReference>
<dbReference type="STRING" id="1210063.GCA_001612665_01454"/>
<evidence type="ECO:0000313" key="11">
    <source>
        <dbReference type="EMBL" id="TCJ97748.1"/>
    </source>
</evidence>
<keyword evidence="9 10" id="KW-0472">Membrane</keyword>
<organism evidence="11 12">
    <name type="scientific">Nocardia alba</name>
    <dbReference type="NCBI Taxonomy" id="225051"/>
    <lineage>
        <taxon>Bacteria</taxon>
        <taxon>Bacillati</taxon>
        <taxon>Actinomycetota</taxon>
        <taxon>Actinomycetes</taxon>
        <taxon>Mycobacteriales</taxon>
        <taxon>Nocardiaceae</taxon>
        <taxon>Nocardia</taxon>
    </lineage>
</organism>
<accession>A0A4R1FY25</accession>
<reference evidence="11 12" key="1">
    <citation type="submission" date="2019-03" db="EMBL/GenBank/DDBJ databases">
        <title>Genomic Encyclopedia of Type Strains, Phase IV (KMG-IV): sequencing the most valuable type-strain genomes for metagenomic binning, comparative biology and taxonomic classification.</title>
        <authorList>
            <person name="Goeker M."/>
        </authorList>
    </citation>
    <scope>NUCLEOTIDE SEQUENCE [LARGE SCALE GENOMIC DNA]</scope>
    <source>
        <strain evidence="11 12">DSM 44684</strain>
    </source>
</reference>
<dbReference type="Gene3D" id="3.30.2390.20">
    <property type="entry name" value="Type VII secretion system EccB, repeat 1 domain"/>
    <property type="match status" value="1"/>
</dbReference>
<evidence type="ECO:0000256" key="6">
    <source>
        <dbReference type="ARBA" id="ARBA00022801"/>
    </source>
</evidence>
<dbReference type="NCBIfam" id="TIGR03919">
    <property type="entry name" value="T7SS_EccB"/>
    <property type="match status" value="1"/>
</dbReference>
<keyword evidence="7" id="KW-0067">ATP-binding</keyword>
<protein>
    <submittedName>
        <fullName evidence="11">Type VII secretion protein EccB</fullName>
    </submittedName>
</protein>
<dbReference type="PANTHER" id="PTHR40765">
    <property type="entry name" value="ESX-2 SECRETION SYSTEM ATPASE ECCB2"/>
    <property type="match status" value="1"/>
</dbReference>
<comment type="caution">
    <text evidence="11">The sequence shown here is derived from an EMBL/GenBank/DDBJ whole genome shotgun (WGS) entry which is preliminary data.</text>
</comment>
<evidence type="ECO:0000313" key="12">
    <source>
        <dbReference type="Proteomes" id="UP000294856"/>
    </source>
</evidence>
<dbReference type="GO" id="GO:0005576">
    <property type="term" value="C:extracellular region"/>
    <property type="evidence" value="ECO:0007669"/>
    <property type="project" value="TreeGrafter"/>
</dbReference>
<keyword evidence="6" id="KW-0378">Hydrolase</keyword>
<comment type="subcellular location">
    <subcellularLocation>
        <location evidence="1">Cell membrane</location>
        <topology evidence="1">Single-pass membrane protein</topology>
    </subcellularLocation>
</comment>
<evidence type="ECO:0000256" key="2">
    <source>
        <dbReference type="ARBA" id="ARBA00008149"/>
    </source>
</evidence>
<feature type="transmembrane region" description="Helical" evidence="10">
    <location>
        <begin position="41"/>
        <end position="64"/>
    </location>
</feature>
<evidence type="ECO:0000256" key="1">
    <source>
        <dbReference type="ARBA" id="ARBA00004162"/>
    </source>
</evidence>
<dbReference type="OrthoDB" id="3847604at2"/>
<name>A0A4R1FY25_9NOCA</name>